<dbReference type="Pfam" id="PF02311">
    <property type="entry name" value="AraC_binding"/>
    <property type="match status" value="1"/>
</dbReference>
<dbReference type="PANTHER" id="PTHR46796:SF2">
    <property type="entry name" value="TRANSCRIPTIONAL REGULATORY PROTEIN"/>
    <property type="match status" value="1"/>
</dbReference>
<dbReference type="InterPro" id="IPR018060">
    <property type="entry name" value="HTH_AraC"/>
</dbReference>
<protein>
    <submittedName>
        <fullName evidence="6">AraC family transcriptional regulator</fullName>
    </submittedName>
</protein>
<dbReference type="SMART" id="SM00342">
    <property type="entry name" value="HTH_ARAC"/>
    <property type="match status" value="1"/>
</dbReference>
<keyword evidence="4" id="KW-0804">Transcription</keyword>
<keyword evidence="2" id="KW-0238">DNA-binding</keyword>
<reference evidence="6" key="1">
    <citation type="submission" date="2021-01" db="EMBL/GenBank/DDBJ databases">
        <title>Whole genome shotgun sequence of Virgisporangium aurantiacum NBRC 16421.</title>
        <authorList>
            <person name="Komaki H."/>
            <person name="Tamura T."/>
        </authorList>
    </citation>
    <scope>NUCLEOTIDE SEQUENCE</scope>
    <source>
        <strain evidence="6">NBRC 16421</strain>
    </source>
</reference>
<dbReference type="PANTHER" id="PTHR46796">
    <property type="entry name" value="HTH-TYPE TRANSCRIPTIONAL ACTIVATOR RHAS-RELATED"/>
    <property type="match status" value="1"/>
</dbReference>
<dbReference type="Proteomes" id="UP000612585">
    <property type="component" value="Unassembled WGS sequence"/>
</dbReference>
<sequence length="248" mass="26991">MALIARRLRLSPGHRFPRHAHQGWSFGLLRGGSVRLRRDGVWSQATPASATVLHPGELHDGVVDEDRALSYVAVTVPEDVVADLLGGGRSPSFTDIIQPSEPVRRLVNSTHSGAPEEQREQTVAALCSVFAHSRVVTTGEPGTRSARRLATAVKLRLDACFTEPVRILDIAGHLGVTPAALIRAFRRSHGLSPYAYVVSRRVDLARQLLDAGVQPIEVAGRAGFYDQPHLNRHFTRMVGVPPGAYQRG</sequence>
<accession>A0A8J4E0A0</accession>
<dbReference type="InterPro" id="IPR050204">
    <property type="entry name" value="AraC_XylS_family_regulators"/>
</dbReference>
<evidence type="ECO:0000313" key="7">
    <source>
        <dbReference type="Proteomes" id="UP000612585"/>
    </source>
</evidence>
<dbReference type="SUPFAM" id="SSF51215">
    <property type="entry name" value="Regulatory protein AraC"/>
    <property type="match status" value="1"/>
</dbReference>
<dbReference type="InterPro" id="IPR009057">
    <property type="entry name" value="Homeodomain-like_sf"/>
</dbReference>
<dbReference type="Gene3D" id="1.10.10.60">
    <property type="entry name" value="Homeodomain-like"/>
    <property type="match status" value="2"/>
</dbReference>
<dbReference type="EMBL" id="BOPG01000024">
    <property type="protein sequence ID" value="GIJ56473.1"/>
    <property type="molecule type" value="Genomic_DNA"/>
</dbReference>
<name>A0A8J4E0A0_9ACTN</name>
<evidence type="ECO:0000259" key="5">
    <source>
        <dbReference type="PROSITE" id="PS01124"/>
    </source>
</evidence>
<organism evidence="6 7">
    <name type="scientific">Virgisporangium aurantiacum</name>
    <dbReference type="NCBI Taxonomy" id="175570"/>
    <lineage>
        <taxon>Bacteria</taxon>
        <taxon>Bacillati</taxon>
        <taxon>Actinomycetota</taxon>
        <taxon>Actinomycetes</taxon>
        <taxon>Micromonosporales</taxon>
        <taxon>Micromonosporaceae</taxon>
        <taxon>Virgisporangium</taxon>
    </lineage>
</organism>
<dbReference type="RefSeq" id="WP_203994868.1">
    <property type="nucleotide sequence ID" value="NZ_BOPG01000024.1"/>
</dbReference>
<dbReference type="GO" id="GO:0003700">
    <property type="term" value="F:DNA-binding transcription factor activity"/>
    <property type="evidence" value="ECO:0007669"/>
    <property type="project" value="InterPro"/>
</dbReference>
<comment type="caution">
    <text evidence="6">The sequence shown here is derived from an EMBL/GenBank/DDBJ whole genome shotgun (WGS) entry which is preliminary data.</text>
</comment>
<dbReference type="Gene3D" id="2.60.120.10">
    <property type="entry name" value="Jelly Rolls"/>
    <property type="match status" value="1"/>
</dbReference>
<keyword evidence="7" id="KW-1185">Reference proteome</keyword>
<evidence type="ECO:0000256" key="1">
    <source>
        <dbReference type="ARBA" id="ARBA00023015"/>
    </source>
</evidence>
<dbReference type="InterPro" id="IPR037923">
    <property type="entry name" value="HTH-like"/>
</dbReference>
<keyword evidence="3" id="KW-0010">Activator</keyword>
<keyword evidence="1" id="KW-0805">Transcription regulation</keyword>
<dbReference type="InterPro" id="IPR018062">
    <property type="entry name" value="HTH_AraC-typ_CS"/>
</dbReference>
<dbReference type="PROSITE" id="PS01124">
    <property type="entry name" value="HTH_ARAC_FAMILY_2"/>
    <property type="match status" value="1"/>
</dbReference>
<dbReference type="AlphaFoldDB" id="A0A8J4E0A0"/>
<dbReference type="GO" id="GO:0043565">
    <property type="term" value="F:sequence-specific DNA binding"/>
    <property type="evidence" value="ECO:0007669"/>
    <property type="project" value="InterPro"/>
</dbReference>
<proteinExistence type="predicted"/>
<dbReference type="SUPFAM" id="SSF46689">
    <property type="entry name" value="Homeodomain-like"/>
    <property type="match status" value="2"/>
</dbReference>
<gene>
    <name evidence="6" type="ORF">Vau01_039890</name>
</gene>
<evidence type="ECO:0000256" key="4">
    <source>
        <dbReference type="ARBA" id="ARBA00023163"/>
    </source>
</evidence>
<dbReference type="InterPro" id="IPR014710">
    <property type="entry name" value="RmlC-like_jellyroll"/>
</dbReference>
<evidence type="ECO:0000256" key="3">
    <source>
        <dbReference type="ARBA" id="ARBA00023159"/>
    </source>
</evidence>
<evidence type="ECO:0000313" key="6">
    <source>
        <dbReference type="EMBL" id="GIJ56473.1"/>
    </source>
</evidence>
<evidence type="ECO:0000256" key="2">
    <source>
        <dbReference type="ARBA" id="ARBA00023125"/>
    </source>
</evidence>
<dbReference type="Pfam" id="PF12833">
    <property type="entry name" value="HTH_18"/>
    <property type="match status" value="1"/>
</dbReference>
<dbReference type="InterPro" id="IPR003313">
    <property type="entry name" value="AraC-bd"/>
</dbReference>
<feature type="domain" description="HTH araC/xylS-type" evidence="5">
    <location>
        <begin position="151"/>
        <end position="248"/>
    </location>
</feature>
<dbReference type="PROSITE" id="PS00041">
    <property type="entry name" value="HTH_ARAC_FAMILY_1"/>
    <property type="match status" value="1"/>
</dbReference>